<dbReference type="SUPFAM" id="SSF160246">
    <property type="entry name" value="EspE N-terminal domain-like"/>
    <property type="match status" value="1"/>
</dbReference>
<evidence type="ECO:0000313" key="6">
    <source>
        <dbReference type="Proteomes" id="UP000529417"/>
    </source>
</evidence>
<dbReference type="SUPFAM" id="SSF53448">
    <property type="entry name" value="Nucleotide-diphospho-sugar transferases"/>
    <property type="match status" value="1"/>
</dbReference>
<feature type="transmembrane region" description="Helical" evidence="4">
    <location>
        <begin position="164"/>
        <end position="185"/>
    </location>
</feature>
<proteinExistence type="inferred from homology"/>
<feature type="transmembrane region" description="Helical" evidence="4">
    <location>
        <begin position="522"/>
        <end position="545"/>
    </location>
</feature>
<keyword evidence="3 5" id="KW-0808">Transferase</keyword>
<dbReference type="EMBL" id="JACBXS010000005">
    <property type="protein sequence ID" value="NYS24075.1"/>
    <property type="molecule type" value="Genomic_DNA"/>
</dbReference>
<dbReference type="AlphaFoldDB" id="A0A7Z0HXF5"/>
<keyword evidence="4" id="KW-1133">Transmembrane helix</keyword>
<protein>
    <submittedName>
        <fullName evidence="5">Glycosyltransferase</fullName>
    </submittedName>
</protein>
<dbReference type="Gene3D" id="3.90.550.10">
    <property type="entry name" value="Spore Coat Polysaccharide Biosynthesis Protein SpsA, Chain A"/>
    <property type="match status" value="1"/>
</dbReference>
<feature type="transmembrane region" description="Helical" evidence="4">
    <location>
        <begin position="552"/>
        <end position="575"/>
    </location>
</feature>
<keyword evidence="4" id="KW-0812">Transmembrane</keyword>
<keyword evidence="6" id="KW-1185">Reference proteome</keyword>
<evidence type="ECO:0000256" key="1">
    <source>
        <dbReference type="ARBA" id="ARBA00006739"/>
    </source>
</evidence>
<comment type="similarity">
    <text evidence="1">Belongs to the glycosyltransferase 2 family.</text>
</comment>
<dbReference type="Proteomes" id="UP000529417">
    <property type="component" value="Unassembled WGS sequence"/>
</dbReference>
<feature type="transmembrane region" description="Helical" evidence="4">
    <location>
        <begin position="487"/>
        <end position="510"/>
    </location>
</feature>
<reference evidence="5 6" key="1">
    <citation type="journal article" date="2000" name="Arch. Microbiol.">
        <title>Rhodobaca bogoriensis gen. nov. and sp. nov., an alkaliphilic purple nonsulfur bacterium from African Rift Valley soda lakes.</title>
        <authorList>
            <person name="Milford A.D."/>
            <person name="Achenbach L.A."/>
            <person name="Jung D.O."/>
            <person name="Madigan M.T."/>
        </authorList>
    </citation>
    <scope>NUCLEOTIDE SEQUENCE [LARGE SCALE GENOMIC DNA]</scope>
    <source>
        <strain evidence="5 6">2376</strain>
    </source>
</reference>
<keyword evidence="4" id="KW-0472">Membrane</keyword>
<evidence type="ECO:0000313" key="5">
    <source>
        <dbReference type="EMBL" id="NYS24075.1"/>
    </source>
</evidence>
<comment type="caution">
    <text evidence="5">The sequence shown here is derived from an EMBL/GenBank/DDBJ whole genome shotgun (WGS) entry which is preliminary data.</text>
</comment>
<sequence>MATVLIRMGAIRPSDLVRALALQSRHAGHLGDILLSHGMISDATLLAAQERQFGARRITMAQGLPDARLIDRLGGARCLALGCLPWALAGGVCIVATAQPERFEANRPTLEAALGPVAMALVSRAELHRMVLETRSAALRDYAETCVPEALSCRDWTRRGLHRWLAAVVILVLTAAVLDPVATGWAMTGLASGWLAVMTGLKLAAAIAARRKARDPAPPAGPVAARLPVVSIMVPLFREPGTVRPLINRLARLSYPRDLFDVLLVVEEHDTPTRRALEAETLPHWMRVIPVPDAPLRTKPRALNFALLFARGSIVGVYDAEDAPEPDQIIRVARHFARAAPQVACVQGMLDYFNPGTNWLSRCFTLEYAAWFRLLLPGKERLGLVLPLGGTTLFFRRGILERLGGWDAHNVTEDADLGIRLARQGFRTEILDTTTFEEANCHLLPWIKQRSRWIKGYAITYFVHMRDPRALLRDLGLRRFAGFQVQFLGTLMQVILAPMLLSFWALVLGFGHPLQGTAPAGMLWALSGFYMMSLAADMAVHLLALHNRHHRALIPWVLTLPLYFPLATIAAYKALWELMTAPFYWDKTEHGKYASRADATHVARF</sequence>
<dbReference type="GO" id="GO:0016757">
    <property type="term" value="F:glycosyltransferase activity"/>
    <property type="evidence" value="ECO:0007669"/>
    <property type="project" value="UniProtKB-KW"/>
</dbReference>
<organism evidence="5 6">
    <name type="scientific">Rhabdonatronobacter sediminivivens</name>
    <dbReference type="NCBI Taxonomy" id="2743469"/>
    <lineage>
        <taxon>Bacteria</taxon>
        <taxon>Pseudomonadati</taxon>
        <taxon>Pseudomonadota</taxon>
        <taxon>Alphaproteobacteria</taxon>
        <taxon>Rhodobacterales</taxon>
        <taxon>Paracoccaceae</taxon>
        <taxon>Rhabdonatronobacter</taxon>
    </lineage>
</organism>
<dbReference type="InterPro" id="IPR037257">
    <property type="entry name" value="T2SS_E_N_sf"/>
</dbReference>
<dbReference type="Pfam" id="PF13641">
    <property type="entry name" value="Glyco_tranf_2_3"/>
    <property type="match status" value="1"/>
</dbReference>
<dbReference type="PANTHER" id="PTHR43630:SF1">
    <property type="entry name" value="POLY-BETA-1,6-N-ACETYL-D-GLUCOSAMINE SYNTHASE"/>
    <property type="match status" value="1"/>
</dbReference>
<evidence type="ECO:0000256" key="2">
    <source>
        <dbReference type="ARBA" id="ARBA00022676"/>
    </source>
</evidence>
<dbReference type="PANTHER" id="PTHR43630">
    <property type="entry name" value="POLY-BETA-1,6-N-ACETYL-D-GLUCOSAMINE SYNTHASE"/>
    <property type="match status" value="1"/>
</dbReference>
<evidence type="ECO:0000256" key="3">
    <source>
        <dbReference type="ARBA" id="ARBA00022679"/>
    </source>
</evidence>
<accession>A0A7Z0HXF5</accession>
<keyword evidence="2" id="KW-0328">Glycosyltransferase</keyword>
<feature type="transmembrane region" description="Helical" evidence="4">
    <location>
        <begin position="191"/>
        <end position="209"/>
    </location>
</feature>
<dbReference type="InterPro" id="IPR029044">
    <property type="entry name" value="Nucleotide-diphossugar_trans"/>
</dbReference>
<gene>
    <name evidence="5" type="ORF">HUK65_03650</name>
</gene>
<name>A0A7Z0HXF5_9RHOB</name>
<evidence type="ECO:0000256" key="4">
    <source>
        <dbReference type="SAM" id="Phobius"/>
    </source>
</evidence>